<reference evidence="12 13" key="1">
    <citation type="journal article" date="2018" name="Syst. Appl. Microbiol.">
        <title>Abditibacterium utsteinense sp. nov., the first cultivated member of candidate phylum FBP, isolated from ice-free Antarctic soil samples.</title>
        <authorList>
            <person name="Tahon G."/>
            <person name="Tytgat B."/>
            <person name="Lebbe L."/>
            <person name="Carlier A."/>
            <person name="Willems A."/>
        </authorList>
    </citation>
    <scope>NUCLEOTIDE SEQUENCE [LARGE SCALE GENOMIC DNA]</scope>
    <source>
        <strain evidence="12 13">LMG 29911</strain>
    </source>
</reference>
<dbReference type="EMBL" id="NIGF01000009">
    <property type="protein sequence ID" value="PQV63707.1"/>
    <property type="molecule type" value="Genomic_DNA"/>
</dbReference>
<dbReference type="GO" id="GO:0004713">
    <property type="term" value="F:protein tyrosine kinase activity"/>
    <property type="evidence" value="ECO:0007669"/>
    <property type="project" value="TreeGrafter"/>
</dbReference>
<dbReference type="InterPro" id="IPR033756">
    <property type="entry name" value="YlxH/NBP35"/>
</dbReference>
<dbReference type="GO" id="GO:0005524">
    <property type="term" value="F:ATP binding"/>
    <property type="evidence" value="ECO:0007669"/>
    <property type="project" value="UniProtKB-KW"/>
</dbReference>
<keyword evidence="2" id="KW-1003">Cell membrane</keyword>
<name>A0A2S8SSE1_9BACT</name>
<keyword evidence="6 9" id="KW-1133">Transmembrane helix</keyword>
<evidence type="ECO:0000313" key="13">
    <source>
        <dbReference type="Proteomes" id="UP000237684"/>
    </source>
</evidence>
<dbReference type="InParanoid" id="A0A2S8SSE1"/>
<dbReference type="InterPro" id="IPR050445">
    <property type="entry name" value="Bact_polysacc_biosynth/exp"/>
</dbReference>
<feature type="transmembrane region" description="Helical" evidence="9">
    <location>
        <begin position="102"/>
        <end position="122"/>
    </location>
</feature>
<dbReference type="InterPro" id="IPR003856">
    <property type="entry name" value="LPS_length_determ_N"/>
</dbReference>
<evidence type="ECO:0000259" key="10">
    <source>
        <dbReference type="Pfam" id="PF02706"/>
    </source>
</evidence>
<dbReference type="OrthoDB" id="9758283at2"/>
<evidence type="ECO:0000256" key="8">
    <source>
        <dbReference type="SAM" id="MobiDB-lite"/>
    </source>
</evidence>
<dbReference type="Gene3D" id="3.40.50.300">
    <property type="entry name" value="P-loop containing nucleotide triphosphate hydrolases"/>
    <property type="match status" value="1"/>
</dbReference>
<protein>
    <submittedName>
        <fullName evidence="12">Capsular exopolysaccharide family</fullName>
    </submittedName>
</protein>
<dbReference type="PANTHER" id="PTHR32309:SF13">
    <property type="entry name" value="FERRIC ENTEROBACTIN TRANSPORT PROTEIN FEPE"/>
    <property type="match status" value="1"/>
</dbReference>
<dbReference type="NCBIfam" id="TIGR01007">
    <property type="entry name" value="eps_fam"/>
    <property type="match status" value="1"/>
</dbReference>
<feature type="region of interest" description="Disordered" evidence="8">
    <location>
        <begin position="26"/>
        <end position="52"/>
    </location>
</feature>
<evidence type="ECO:0000256" key="7">
    <source>
        <dbReference type="ARBA" id="ARBA00023136"/>
    </source>
</evidence>
<comment type="caution">
    <text evidence="12">The sequence shown here is derived from an EMBL/GenBank/DDBJ whole genome shotgun (WGS) entry which is preliminary data.</text>
</comment>
<keyword evidence="3 9" id="KW-0812">Transmembrane</keyword>
<feature type="domain" description="Tyrosine-protein kinase G-rich" evidence="11">
    <location>
        <begin position="443"/>
        <end position="514"/>
    </location>
</feature>
<keyword evidence="13" id="KW-1185">Reference proteome</keyword>
<feature type="transmembrane region" description="Helical" evidence="9">
    <location>
        <begin position="496"/>
        <end position="515"/>
    </location>
</feature>
<evidence type="ECO:0000256" key="6">
    <source>
        <dbReference type="ARBA" id="ARBA00022989"/>
    </source>
</evidence>
<evidence type="ECO:0000256" key="9">
    <source>
        <dbReference type="SAM" id="Phobius"/>
    </source>
</evidence>
<dbReference type="Pfam" id="PF10609">
    <property type="entry name" value="ParA"/>
    <property type="match status" value="1"/>
</dbReference>
<dbReference type="SUPFAM" id="SSF52540">
    <property type="entry name" value="P-loop containing nucleoside triphosphate hydrolases"/>
    <property type="match status" value="1"/>
</dbReference>
<evidence type="ECO:0000256" key="2">
    <source>
        <dbReference type="ARBA" id="ARBA00022475"/>
    </source>
</evidence>
<dbReference type="PANTHER" id="PTHR32309">
    <property type="entry name" value="TYROSINE-PROTEIN KINASE"/>
    <property type="match status" value="1"/>
</dbReference>
<dbReference type="InterPro" id="IPR027417">
    <property type="entry name" value="P-loop_NTPase"/>
</dbReference>
<accession>A0A2S8SSE1</accession>
<dbReference type="GO" id="GO:0005886">
    <property type="term" value="C:plasma membrane"/>
    <property type="evidence" value="ECO:0007669"/>
    <property type="project" value="UniProtKB-SubCell"/>
</dbReference>
<comment type="subcellular location">
    <subcellularLocation>
        <location evidence="1">Cell membrane</location>
        <topology evidence="1">Multi-pass membrane protein</topology>
    </subcellularLocation>
</comment>
<evidence type="ECO:0000256" key="5">
    <source>
        <dbReference type="ARBA" id="ARBA00022840"/>
    </source>
</evidence>
<keyword evidence="4" id="KW-0547">Nucleotide-binding</keyword>
<evidence type="ECO:0000256" key="1">
    <source>
        <dbReference type="ARBA" id="ARBA00004651"/>
    </source>
</evidence>
<dbReference type="InterPro" id="IPR005702">
    <property type="entry name" value="Wzc-like_C"/>
</dbReference>
<evidence type="ECO:0000256" key="4">
    <source>
        <dbReference type="ARBA" id="ARBA00022741"/>
    </source>
</evidence>
<keyword evidence="5" id="KW-0067">ATP-binding</keyword>
<evidence type="ECO:0000256" key="3">
    <source>
        <dbReference type="ARBA" id="ARBA00022692"/>
    </source>
</evidence>
<dbReference type="Proteomes" id="UP000237684">
    <property type="component" value="Unassembled WGS sequence"/>
</dbReference>
<sequence length="795" mass="86284">MKGFYATTPNPQHWLITEFTLNKSSLPDPQNNQIHNGSSNGSTPHGSAPETSLSIVDGRKELEAASFSNSGSQAYSNSPLYTSPEAEGFDFHRLMAVMLRRWPAMLGVFLSAMLIGLATAFFSKPIYEAQATVELTAIQRNGAMADIPGLEVFQNAGQSGSIDTQIETLRGAPLHNRAMQTLKADTQQPLRSFAPVTVTQVGTTNLISVAVQSYNPDAATKLSNAICKQYIVASLEKNRSNSSGAVKYVQNQLDLVHKRSVEAQTKLKKFKQENRIFSISDEASALGSKLAGLQQAVAAADSERAATQAKLKGLQTLLSRLPANRVVPSGIQRNPVVAGLQAQLTQLELERSTALREYTPKSYKVVSIDSQIKALKDQLASEAKTMVSGWQPDPSRAPLASDAASTQTQMWSMDARNVALKQQVQQAREAMDQLPEQEFRYTQLATDTQVLQDAYQTLSQRLQSLKIGEQAKVADARLVFAADVPTAPIAPNKKKLILYATVLGLLGAVAMALVLDMLDNRIYSDEEAQRITGLPVLSHVPFARHQEEISLMPAPGKQASKTSPLLESFRMLRANIAFSAVDKPIRALVVTSSVPHEGKSNSAFNLAAAAAIDGERVILVDLDLRRPTAHSICGLPNKLGFSSVATNRCTLEEALQDTSIPGLRVLTAGPVPPNSFKLLNTQNARTIVNQLAEQADFVVIDTPPMLGMADARLIASWVDGTLLVVSCRDVARREVARAADLLMQGGTEVFGLVLTKITTGNNGSYGYNYYGYRQYGEYLDIAETPNELEEKTLKS</sequence>
<feature type="domain" description="Polysaccharide chain length determinant N-terminal" evidence="10">
    <location>
        <begin position="88"/>
        <end position="170"/>
    </location>
</feature>
<evidence type="ECO:0000259" key="11">
    <source>
        <dbReference type="Pfam" id="PF13807"/>
    </source>
</evidence>
<keyword evidence="7 9" id="KW-0472">Membrane</keyword>
<dbReference type="AlphaFoldDB" id="A0A2S8SSE1"/>
<gene>
    <name evidence="12" type="ORF">B1R32_10946</name>
</gene>
<dbReference type="CDD" id="cd05387">
    <property type="entry name" value="BY-kinase"/>
    <property type="match status" value="1"/>
</dbReference>
<proteinExistence type="predicted"/>
<dbReference type="InterPro" id="IPR032807">
    <property type="entry name" value="GNVR"/>
</dbReference>
<dbReference type="Pfam" id="PF02706">
    <property type="entry name" value="Wzz"/>
    <property type="match status" value="1"/>
</dbReference>
<dbReference type="Pfam" id="PF13807">
    <property type="entry name" value="GNVR"/>
    <property type="match status" value="1"/>
</dbReference>
<organism evidence="12 13">
    <name type="scientific">Abditibacterium utsteinense</name>
    <dbReference type="NCBI Taxonomy" id="1960156"/>
    <lineage>
        <taxon>Bacteria</taxon>
        <taxon>Pseudomonadati</taxon>
        <taxon>Abditibacteriota</taxon>
        <taxon>Abditibacteriia</taxon>
        <taxon>Abditibacteriales</taxon>
        <taxon>Abditibacteriaceae</taxon>
        <taxon>Abditibacterium</taxon>
    </lineage>
</organism>
<evidence type="ECO:0000313" key="12">
    <source>
        <dbReference type="EMBL" id="PQV63707.1"/>
    </source>
</evidence>